<name>A0A8S3FHA1_9BILA</name>
<keyword evidence="2" id="KW-0805">Transcription regulation</keyword>
<evidence type="ECO:0000256" key="1">
    <source>
        <dbReference type="ARBA" id="ARBA00004123"/>
    </source>
</evidence>
<feature type="non-terminal residue" evidence="8">
    <location>
        <position position="1"/>
    </location>
</feature>
<evidence type="ECO:0000259" key="7">
    <source>
        <dbReference type="PROSITE" id="PS50888"/>
    </source>
</evidence>
<evidence type="ECO:0000256" key="4">
    <source>
        <dbReference type="ARBA" id="ARBA00023163"/>
    </source>
</evidence>
<keyword evidence="4" id="KW-0804">Transcription</keyword>
<keyword evidence="3" id="KW-0238">DNA-binding</keyword>
<dbReference type="Gene3D" id="4.10.280.10">
    <property type="entry name" value="Helix-loop-helix DNA-binding domain"/>
    <property type="match status" value="1"/>
</dbReference>
<feature type="domain" description="BHLH" evidence="7">
    <location>
        <begin position="119"/>
        <end position="158"/>
    </location>
</feature>
<dbReference type="InterPro" id="IPR011598">
    <property type="entry name" value="bHLH_dom"/>
</dbReference>
<dbReference type="PANTHER" id="PTHR11969">
    <property type="entry name" value="MAX DIMERIZATION, MAD"/>
    <property type="match status" value="1"/>
</dbReference>
<dbReference type="EMBL" id="CAJOBH010244311">
    <property type="protein sequence ID" value="CAF5119780.1"/>
    <property type="molecule type" value="Genomic_DNA"/>
</dbReference>
<evidence type="ECO:0000313" key="8">
    <source>
        <dbReference type="EMBL" id="CAF5119780.1"/>
    </source>
</evidence>
<feature type="compositionally biased region" description="Low complexity" evidence="6">
    <location>
        <begin position="10"/>
        <end position="20"/>
    </location>
</feature>
<proteinExistence type="predicted"/>
<dbReference type="GO" id="GO:0000978">
    <property type="term" value="F:RNA polymerase II cis-regulatory region sequence-specific DNA binding"/>
    <property type="evidence" value="ECO:0007669"/>
    <property type="project" value="TreeGrafter"/>
</dbReference>
<dbReference type="GO" id="GO:0005634">
    <property type="term" value="C:nucleus"/>
    <property type="evidence" value="ECO:0007669"/>
    <property type="project" value="UniProtKB-SubCell"/>
</dbReference>
<accession>A0A8S3FHA1</accession>
<feature type="region of interest" description="Disordered" evidence="6">
    <location>
        <begin position="74"/>
        <end position="117"/>
    </location>
</feature>
<evidence type="ECO:0000256" key="3">
    <source>
        <dbReference type="ARBA" id="ARBA00023125"/>
    </source>
</evidence>
<reference evidence="8" key="1">
    <citation type="submission" date="2021-02" db="EMBL/GenBank/DDBJ databases">
        <authorList>
            <person name="Nowell W R."/>
        </authorList>
    </citation>
    <scope>NUCLEOTIDE SEQUENCE</scope>
</reference>
<comment type="caution">
    <text evidence="8">The sequence shown here is derived from an EMBL/GenBank/DDBJ whole genome shotgun (WGS) entry which is preliminary data.</text>
</comment>
<dbReference type="AlphaFoldDB" id="A0A8S3FHA1"/>
<sequence length="158" mass="18240">MWWSGRQTLNNNSNNNNTNNDIPASVLSSTTLNTNSTIIPPTLSIIKNENLIECSQLDFNLNLHNVNHSILQQQSYSSQHQFTSDQNDDDDDDDDDIDQNNQNSVQNNDTSNRGQTCFRDREIHNKLEKHRRAHLKDCFDTLKAEVPCQRDRKITNLQ</sequence>
<feature type="compositionally biased region" description="Polar residues" evidence="6">
    <location>
        <begin position="74"/>
        <end position="84"/>
    </location>
</feature>
<dbReference type="PROSITE" id="PS50888">
    <property type="entry name" value="BHLH"/>
    <property type="match status" value="1"/>
</dbReference>
<evidence type="ECO:0000256" key="5">
    <source>
        <dbReference type="ARBA" id="ARBA00023242"/>
    </source>
</evidence>
<dbReference type="GO" id="GO:0000981">
    <property type="term" value="F:DNA-binding transcription factor activity, RNA polymerase II-specific"/>
    <property type="evidence" value="ECO:0007669"/>
    <property type="project" value="TreeGrafter"/>
</dbReference>
<comment type="subcellular location">
    <subcellularLocation>
        <location evidence="1">Nucleus</location>
    </subcellularLocation>
</comment>
<feature type="compositionally biased region" description="Acidic residues" evidence="6">
    <location>
        <begin position="86"/>
        <end position="98"/>
    </location>
</feature>
<keyword evidence="5" id="KW-0539">Nucleus</keyword>
<gene>
    <name evidence="8" type="ORF">BYL167_LOCUS66896</name>
</gene>
<evidence type="ECO:0000313" key="9">
    <source>
        <dbReference type="Proteomes" id="UP000681967"/>
    </source>
</evidence>
<protein>
    <recommendedName>
        <fullName evidence="7">BHLH domain-containing protein</fullName>
    </recommendedName>
</protein>
<dbReference type="Pfam" id="PF00010">
    <property type="entry name" value="HLH"/>
    <property type="match status" value="1"/>
</dbReference>
<feature type="region of interest" description="Disordered" evidence="6">
    <location>
        <begin position="1"/>
        <end position="22"/>
    </location>
</feature>
<dbReference type="InterPro" id="IPR036638">
    <property type="entry name" value="HLH_DNA-bd_sf"/>
</dbReference>
<organism evidence="8 9">
    <name type="scientific">Rotaria magnacalcarata</name>
    <dbReference type="NCBI Taxonomy" id="392030"/>
    <lineage>
        <taxon>Eukaryota</taxon>
        <taxon>Metazoa</taxon>
        <taxon>Spiralia</taxon>
        <taxon>Gnathifera</taxon>
        <taxon>Rotifera</taxon>
        <taxon>Eurotatoria</taxon>
        <taxon>Bdelloidea</taxon>
        <taxon>Philodinida</taxon>
        <taxon>Philodinidae</taxon>
        <taxon>Rotaria</taxon>
    </lineage>
</organism>
<evidence type="ECO:0000256" key="6">
    <source>
        <dbReference type="SAM" id="MobiDB-lite"/>
    </source>
</evidence>
<dbReference type="SUPFAM" id="SSF47459">
    <property type="entry name" value="HLH, helix-loop-helix DNA-binding domain"/>
    <property type="match status" value="1"/>
</dbReference>
<dbReference type="GO" id="GO:0046983">
    <property type="term" value="F:protein dimerization activity"/>
    <property type="evidence" value="ECO:0007669"/>
    <property type="project" value="InterPro"/>
</dbReference>
<feature type="compositionally biased region" description="Low complexity" evidence="6">
    <location>
        <begin position="99"/>
        <end position="109"/>
    </location>
</feature>
<dbReference type="PANTHER" id="PTHR11969:SF99">
    <property type="entry name" value="MAX-BINDING PROTEIN MNT"/>
    <property type="match status" value="1"/>
</dbReference>
<dbReference type="Proteomes" id="UP000681967">
    <property type="component" value="Unassembled WGS sequence"/>
</dbReference>
<evidence type="ECO:0000256" key="2">
    <source>
        <dbReference type="ARBA" id="ARBA00023015"/>
    </source>
</evidence>